<feature type="repeat" description="PPR" evidence="3">
    <location>
        <begin position="363"/>
        <end position="397"/>
    </location>
</feature>
<dbReference type="Gene3D" id="1.25.40.10">
    <property type="entry name" value="Tetratricopeptide repeat domain"/>
    <property type="match status" value="4"/>
</dbReference>
<dbReference type="AlphaFoldDB" id="A0A8J4Q9A4"/>
<feature type="repeat" description="PPR" evidence="3">
    <location>
        <begin position="468"/>
        <end position="502"/>
    </location>
</feature>
<comment type="caution">
    <text evidence="4">The sequence shown here is derived from an EMBL/GenBank/DDBJ whole genome shotgun (WGS) entry which is preliminary data.</text>
</comment>
<dbReference type="InterPro" id="IPR002885">
    <property type="entry name" value="PPR_rpt"/>
</dbReference>
<feature type="repeat" description="PPR" evidence="3">
    <location>
        <begin position="398"/>
        <end position="432"/>
    </location>
</feature>
<gene>
    <name evidence="4" type="ORF">CMV_025450</name>
</gene>
<evidence type="ECO:0000313" key="4">
    <source>
        <dbReference type="EMBL" id="KAF3948570.1"/>
    </source>
</evidence>
<dbReference type="Pfam" id="PF13041">
    <property type="entry name" value="PPR_2"/>
    <property type="match status" value="5"/>
</dbReference>
<dbReference type="SUPFAM" id="SSF81901">
    <property type="entry name" value="HCP-like"/>
    <property type="match status" value="1"/>
</dbReference>
<dbReference type="EMBL" id="JRKL02006711">
    <property type="protein sequence ID" value="KAF3948570.1"/>
    <property type="molecule type" value="Genomic_DNA"/>
</dbReference>
<evidence type="ECO:0008006" key="6">
    <source>
        <dbReference type="Google" id="ProtNLM"/>
    </source>
</evidence>
<accession>A0A8J4Q9A4</accession>
<keyword evidence="2" id="KW-0677">Repeat</keyword>
<evidence type="ECO:0000256" key="3">
    <source>
        <dbReference type="PROSITE-ProRule" id="PRU00708"/>
    </source>
</evidence>
<organism evidence="4 5">
    <name type="scientific">Castanea mollissima</name>
    <name type="common">Chinese chestnut</name>
    <dbReference type="NCBI Taxonomy" id="60419"/>
    <lineage>
        <taxon>Eukaryota</taxon>
        <taxon>Viridiplantae</taxon>
        <taxon>Streptophyta</taxon>
        <taxon>Embryophyta</taxon>
        <taxon>Tracheophyta</taxon>
        <taxon>Spermatophyta</taxon>
        <taxon>Magnoliopsida</taxon>
        <taxon>eudicotyledons</taxon>
        <taxon>Gunneridae</taxon>
        <taxon>Pentapetalae</taxon>
        <taxon>rosids</taxon>
        <taxon>fabids</taxon>
        <taxon>Fagales</taxon>
        <taxon>Fagaceae</taxon>
        <taxon>Castanea</taxon>
    </lineage>
</organism>
<feature type="repeat" description="PPR" evidence="3">
    <location>
        <begin position="258"/>
        <end position="292"/>
    </location>
</feature>
<protein>
    <recommendedName>
        <fullName evidence="6">Pentatricopeptide repeat-containing protein</fullName>
    </recommendedName>
</protein>
<name>A0A8J4Q9A4_9ROSI</name>
<feature type="repeat" description="PPR" evidence="3">
    <location>
        <begin position="328"/>
        <end position="362"/>
    </location>
</feature>
<feature type="repeat" description="PPR" evidence="3">
    <location>
        <begin position="293"/>
        <end position="327"/>
    </location>
</feature>
<feature type="repeat" description="PPR" evidence="3">
    <location>
        <begin position="151"/>
        <end position="185"/>
    </location>
</feature>
<dbReference type="Pfam" id="PF01535">
    <property type="entry name" value="PPR"/>
    <property type="match status" value="1"/>
</dbReference>
<dbReference type="PANTHER" id="PTHR47941">
    <property type="entry name" value="PENTATRICOPEPTIDE REPEAT-CONTAINING PROTEIN 3, MITOCHONDRIAL"/>
    <property type="match status" value="1"/>
</dbReference>
<evidence type="ECO:0000256" key="1">
    <source>
        <dbReference type="ARBA" id="ARBA00007626"/>
    </source>
</evidence>
<reference evidence="4" key="1">
    <citation type="submission" date="2020-03" db="EMBL/GenBank/DDBJ databases">
        <title>Castanea mollissima Vanexum genome sequencing.</title>
        <authorList>
            <person name="Staton M."/>
        </authorList>
    </citation>
    <scope>NUCLEOTIDE SEQUENCE</scope>
    <source>
        <tissue evidence="4">Leaf</tissue>
    </source>
</reference>
<dbReference type="PROSITE" id="PS51375">
    <property type="entry name" value="PPR"/>
    <property type="match status" value="10"/>
</dbReference>
<feature type="repeat" description="PPR" evidence="3">
    <location>
        <begin position="433"/>
        <end position="467"/>
    </location>
</feature>
<dbReference type="OrthoDB" id="185373at2759"/>
<evidence type="ECO:0000313" key="5">
    <source>
        <dbReference type="Proteomes" id="UP000737018"/>
    </source>
</evidence>
<keyword evidence="5" id="KW-1185">Reference proteome</keyword>
<feature type="repeat" description="PPR" evidence="3">
    <location>
        <begin position="186"/>
        <end position="220"/>
    </location>
</feature>
<feature type="repeat" description="PPR" evidence="3">
    <location>
        <begin position="223"/>
        <end position="257"/>
    </location>
</feature>
<evidence type="ECO:0000256" key="2">
    <source>
        <dbReference type="ARBA" id="ARBA00022737"/>
    </source>
</evidence>
<dbReference type="NCBIfam" id="TIGR00756">
    <property type="entry name" value="PPR"/>
    <property type="match status" value="9"/>
</dbReference>
<sequence>MARASSSILIFIRQNPRTRQNPNTQIRNLTVETKDGDFKPNPIQEPSQKAQNEFIEIAKEVSRITRTKPRWEQTLLSDFPSFNFTDPQFFNELIRNQNNVLLSLRFFHWLCSLNGFSPDPLSLNALFDALVEAKACNAAKSFIDYTGFKPEPASLELYIQCLCEGGLVEEAFDVFDRLRGVGVCPSIATWNSALLGCLKVGRTDLVWKLYKEMVESSVVAKVDVETVGYLIRAFCEDNKVSKGYELLRQVLEDGLDPGNAAFNDLISGFCKERQYSKVSELLHTMIAKNRDPDIFTYQEVINGLCKQRKQLEAFRVFNDLKDRGYAPDRVMYTTMIHGLCKMGWLGDARKLWFEMIQKGFIPNEYTYSALIHGYFKVGNLEEARNLYKEMFNRGYRETTVSYNTMIAGLCLNGRTNEAHELFEEMPRKDVVCDVITYNTLIQGFCKEGKIVESTNLLKELLMQGLQPSTSSFSPLIEKLCQAGDIQEAKKLWDDMQSRGLQPIVCTHEHIITGLCNQGYAAEGMDWLLAMLKCKLKPKKETFERLIQCLSQSDKWDDILLVLDVMFRIGYTLREGICHSLVNKLCKGNSHFVETHLGEILVAAIPTVMIPTGASHLLKLVDHEFLDTCDTIMNLFAYFLRRTHLRGIGAIGNGYEKLKNLSLSDCYFLSD</sequence>
<dbReference type="Proteomes" id="UP000737018">
    <property type="component" value="Unassembled WGS sequence"/>
</dbReference>
<proteinExistence type="inferred from homology"/>
<dbReference type="InterPro" id="IPR011990">
    <property type="entry name" value="TPR-like_helical_dom_sf"/>
</dbReference>
<comment type="similarity">
    <text evidence="1">Belongs to the PPR family. P subfamily.</text>
</comment>